<feature type="chain" id="PRO_5038363019" description="GH16 domain-containing protein" evidence="1">
    <location>
        <begin position="34"/>
        <end position="564"/>
    </location>
</feature>
<dbReference type="Proteomes" id="UP000642070">
    <property type="component" value="Unassembled WGS sequence"/>
</dbReference>
<dbReference type="Gene3D" id="2.60.120.200">
    <property type="match status" value="1"/>
</dbReference>
<dbReference type="GO" id="GO:0005975">
    <property type="term" value="P:carbohydrate metabolic process"/>
    <property type="evidence" value="ECO:0007669"/>
    <property type="project" value="InterPro"/>
</dbReference>
<feature type="signal peptide" evidence="1">
    <location>
        <begin position="1"/>
        <end position="33"/>
    </location>
</feature>
<dbReference type="SMART" id="SM00458">
    <property type="entry name" value="RICIN"/>
    <property type="match status" value="2"/>
</dbReference>
<name>A0A917X6S1_9ACTN</name>
<evidence type="ECO:0000259" key="2">
    <source>
        <dbReference type="PROSITE" id="PS51762"/>
    </source>
</evidence>
<evidence type="ECO:0000313" key="3">
    <source>
        <dbReference type="EMBL" id="GGM81226.1"/>
    </source>
</evidence>
<dbReference type="PANTHER" id="PTHR10963">
    <property type="entry name" value="GLYCOSYL HYDROLASE-RELATED"/>
    <property type="match status" value="1"/>
</dbReference>
<dbReference type="Pfam" id="PF00652">
    <property type="entry name" value="Ricin_B_lectin"/>
    <property type="match status" value="2"/>
</dbReference>
<dbReference type="SUPFAM" id="SSF50370">
    <property type="entry name" value="Ricin B-like lectins"/>
    <property type="match status" value="2"/>
</dbReference>
<dbReference type="InterPro" id="IPR000772">
    <property type="entry name" value="Ricin_B_lectin"/>
</dbReference>
<dbReference type="InterPro" id="IPR000757">
    <property type="entry name" value="Beta-glucanase-like"/>
</dbReference>
<feature type="domain" description="GH16" evidence="2">
    <location>
        <begin position="317"/>
        <end position="564"/>
    </location>
</feature>
<dbReference type="RefSeq" id="WP_190256991.1">
    <property type="nucleotide sequence ID" value="NZ_BMPI01000086.1"/>
</dbReference>
<sequence>MRSRVRSRLVLYAGGTVLAVVVAGLVAPAAASTATTEIVAEHSGKCLDVRGGPTAVGDGALVEQWSCSGQANQAWTLNDRGSGQYELEAGSSGKCVDVIDGATRNGAGIQQASCSGQPRQLWTLRAKGSGRYEIISVSSGRCLDVTGGPTATGDGVLTELWDCTGQTNQSWRLTPPSNSDIATPVVAKHSGKCLDVRGGPAQTANGAVIEQWTCTGESNQNWTLRDMGSGQYEIIAQSSGRCIQSVNAGTTNLTGIEQWDCTGQPHQLWRMENTGATGEHQFVHVPSGRCLDVTGGPSATGDGVYLELWDCTGQANQTWTIGTPTSPPAGDGPYGQDRNLYSLAFSDEFDGSALDTSKWTDQVWYLPTDSTPNYVISNGSLKMFPVAGTEYTRDYRHITTDGRYYQTYGFFEIEARLPYGKGPWPAFWLYNHDSSSDYRPEIDIMEAYPGGGPDSGWSDANLHPTAFAATVWRGDPGDRAGTKTLQTSDLSAVYHKYAVKWEPNRLTFYFDGQQYYTVDVSMPNRMYILLSFQFGSASRPGDPSTPTGPGNSFDIRYIRAWNFR</sequence>
<evidence type="ECO:0000313" key="4">
    <source>
        <dbReference type="Proteomes" id="UP000642070"/>
    </source>
</evidence>
<dbReference type="GO" id="GO:0004553">
    <property type="term" value="F:hydrolase activity, hydrolyzing O-glycosyl compounds"/>
    <property type="evidence" value="ECO:0007669"/>
    <property type="project" value="InterPro"/>
</dbReference>
<dbReference type="EMBL" id="BMPI01000086">
    <property type="protein sequence ID" value="GGM81226.1"/>
    <property type="molecule type" value="Genomic_DNA"/>
</dbReference>
<reference evidence="3" key="1">
    <citation type="journal article" date="2014" name="Int. J. Syst. Evol. Microbiol.">
        <title>Complete genome sequence of Corynebacterium casei LMG S-19264T (=DSM 44701T), isolated from a smear-ripened cheese.</title>
        <authorList>
            <consortium name="US DOE Joint Genome Institute (JGI-PGF)"/>
            <person name="Walter F."/>
            <person name="Albersmeier A."/>
            <person name="Kalinowski J."/>
            <person name="Ruckert C."/>
        </authorList>
    </citation>
    <scope>NUCLEOTIDE SEQUENCE</scope>
    <source>
        <strain evidence="3">JCM 19831</strain>
    </source>
</reference>
<keyword evidence="1" id="KW-0732">Signal</keyword>
<dbReference type="Gene3D" id="2.80.10.50">
    <property type="match status" value="3"/>
</dbReference>
<dbReference type="PROSITE" id="PS50231">
    <property type="entry name" value="RICIN_B_LECTIN"/>
    <property type="match status" value="3"/>
</dbReference>
<dbReference type="CDD" id="cd08023">
    <property type="entry name" value="GH16_laminarinase_like"/>
    <property type="match status" value="1"/>
</dbReference>
<dbReference type="AlphaFoldDB" id="A0A917X6S1"/>
<protein>
    <recommendedName>
        <fullName evidence="2">GH16 domain-containing protein</fullName>
    </recommendedName>
</protein>
<dbReference type="SUPFAM" id="SSF49899">
    <property type="entry name" value="Concanavalin A-like lectins/glucanases"/>
    <property type="match status" value="1"/>
</dbReference>
<evidence type="ECO:0000256" key="1">
    <source>
        <dbReference type="SAM" id="SignalP"/>
    </source>
</evidence>
<organism evidence="3 4">
    <name type="scientific">Dactylosporangium sucinum</name>
    <dbReference type="NCBI Taxonomy" id="1424081"/>
    <lineage>
        <taxon>Bacteria</taxon>
        <taxon>Bacillati</taxon>
        <taxon>Actinomycetota</taxon>
        <taxon>Actinomycetes</taxon>
        <taxon>Micromonosporales</taxon>
        <taxon>Micromonosporaceae</taxon>
        <taxon>Dactylosporangium</taxon>
    </lineage>
</organism>
<keyword evidence="4" id="KW-1185">Reference proteome</keyword>
<reference evidence="3" key="2">
    <citation type="submission" date="2020-09" db="EMBL/GenBank/DDBJ databases">
        <authorList>
            <person name="Sun Q."/>
            <person name="Ohkuma M."/>
        </authorList>
    </citation>
    <scope>NUCLEOTIDE SEQUENCE</scope>
    <source>
        <strain evidence="3">JCM 19831</strain>
    </source>
</reference>
<dbReference type="InterPro" id="IPR035992">
    <property type="entry name" value="Ricin_B-like_lectins"/>
</dbReference>
<dbReference type="CDD" id="cd00161">
    <property type="entry name" value="beta-trefoil_Ricin-like"/>
    <property type="match status" value="2"/>
</dbReference>
<dbReference type="PANTHER" id="PTHR10963:SF60">
    <property type="entry name" value="GRAM-NEGATIVE BACTERIA-BINDING PROTEIN 1-RELATED"/>
    <property type="match status" value="1"/>
</dbReference>
<accession>A0A917X6S1</accession>
<gene>
    <name evidence="3" type="ORF">GCM10007977_098290</name>
</gene>
<comment type="caution">
    <text evidence="3">The sequence shown here is derived from an EMBL/GenBank/DDBJ whole genome shotgun (WGS) entry which is preliminary data.</text>
</comment>
<dbReference type="PROSITE" id="PS51762">
    <property type="entry name" value="GH16_2"/>
    <property type="match status" value="1"/>
</dbReference>
<dbReference type="Pfam" id="PF00722">
    <property type="entry name" value="Glyco_hydro_16"/>
    <property type="match status" value="1"/>
</dbReference>
<dbReference type="InterPro" id="IPR013320">
    <property type="entry name" value="ConA-like_dom_sf"/>
</dbReference>
<dbReference type="InterPro" id="IPR050546">
    <property type="entry name" value="Glycosyl_Hydrlase_16"/>
</dbReference>
<proteinExistence type="predicted"/>